<keyword evidence="2" id="KW-1185">Reference proteome</keyword>
<dbReference type="OrthoDB" id="9803723at2"/>
<sequence>MMTLIWVTKAEYVSDYKINFTFNTGEEVIVNLEQYLDDGIFLKLKKKDYFRNFKLNSWTVEWENGADFSPEFLYSLKPDKELIL</sequence>
<dbReference type="Gene3D" id="3.30.2020.10">
    <property type="entry name" value="NE0471-like N-terminal domain"/>
    <property type="match status" value="1"/>
</dbReference>
<dbReference type="PATRIC" id="fig|1304281.5.peg.24"/>
<dbReference type="Pfam" id="PF10387">
    <property type="entry name" value="DUF2442"/>
    <property type="match status" value="1"/>
</dbReference>
<organism evidence="1 2">
    <name type="scientific">Chryseobacterium koreense CCUG 49689</name>
    <dbReference type="NCBI Taxonomy" id="1304281"/>
    <lineage>
        <taxon>Bacteria</taxon>
        <taxon>Pseudomonadati</taxon>
        <taxon>Bacteroidota</taxon>
        <taxon>Flavobacteriia</taxon>
        <taxon>Flavobacteriales</taxon>
        <taxon>Weeksellaceae</taxon>
        <taxon>Chryseobacterium group</taxon>
        <taxon>Chryseobacterium</taxon>
    </lineage>
</organism>
<name>A0A0J7J2B2_9FLAO</name>
<dbReference type="STRING" id="1304281.ACM44_00115"/>
<dbReference type="AlphaFoldDB" id="A0A0J7J2B2"/>
<dbReference type="RefSeq" id="WP_048498073.1">
    <property type="nucleotide sequence ID" value="NZ_LFNG01000001.1"/>
</dbReference>
<reference evidence="1 2" key="1">
    <citation type="journal article" date="2004" name="Int. J. Syst. Evol. Microbiol.">
        <title>Kaistella koreensis gen. nov., sp. nov., a novel member of the Chryseobacterium-Bergeyella-Riemerella branch.</title>
        <authorList>
            <person name="Kim M.K."/>
            <person name="Im W.T."/>
            <person name="Shin Y.K."/>
            <person name="Lim J.H."/>
            <person name="Kim S.H."/>
            <person name="Lee B.C."/>
            <person name="Park M.Y."/>
            <person name="Lee K.Y."/>
            <person name="Lee S.T."/>
        </authorList>
    </citation>
    <scope>NUCLEOTIDE SEQUENCE [LARGE SCALE GENOMIC DNA]</scope>
    <source>
        <strain evidence="1 2">CCUG 49689</strain>
    </source>
</reference>
<dbReference type="InterPro" id="IPR036782">
    <property type="entry name" value="NE0471-like_N"/>
</dbReference>
<evidence type="ECO:0000313" key="2">
    <source>
        <dbReference type="Proteomes" id="UP000035900"/>
    </source>
</evidence>
<dbReference type="SUPFAM" id="SSF143880">
    <property type="entry name" value="NE0471 N-terminal domain-like"/>
    <property type="match status" value="1"/>
</dbReference>
<evidence type="ECO:0000313" key="1">
    <source>
        <dbReference type="EMBL" id="KMQ72548.1"/>
    </source>
</evidence>
<dbReference type="InterPro" id="IPR018841">
    <property type="entry name" value="DUF2442"/>
</dbReference>
<dbReference type="Proteomes" id="UP000035900">
    <property type="component" value="Unassembled WGS sequence"/>
</dbReference>
<proteinExistence type="predicted"/>
<accession>A0A0J7J2B2</accession>
<evidence type="ECO:0008006" key="3">
    <source>
        <dbReference type="Google" id="ProtNLM"/>
    </source>
</evidence>
<protein>
    <recommendedName>
        <fullName evidence="3">DUF2442 domain-containing protein</fullName>
    </recommendedName>
</protein>
<comment type="caution">
    <text evidence="1">The sequence shown here is derived from an EMBL/GenBank/DDBJ whole genome shotgun (WGS) entry which is preliminary data.</text>
</comment>
<dbReference type="EMBL" id="LFNG01000001">
    <property type="protein sequence ID" value="KMQ72548.1"/>
    <property type="molecule type" value="Genomic_DNA"/>
</dbReference>
<gene>
    <name evidence="1" type="ORF">ACM44_00115</name>
</gene>